<evidence type="ECO:0000313" key="2">
    <source>
        <dbReference type="Proteomes" id="UP001208570"/>
    </source>
</evidence>
<name>A0AAD9N3K7_9ANNE</name>
<dbReference type="EMBL" id="JAODUP010000287">
    <property type="protein sequence ID" value="KAK2153746.1"/>
    <property type="molecule type" value="Genomic_DNA"/>
</dbReference>
<keyword evidence="2" id="KW-1185">Reference proteome</keyword>
<gene>
    <name evidence="1" type="ORF">LSH36_287g00036</name>
</gene>
<protein>
    <submittedName>
        <fullName evidence="1">Uncharacterized protein</fullName>
    </submittedName>
</protein>
<dbReference type="AlphaFoldDB" id="A0AAD9N3K7"/>
<sequence>MKNIIKTSDMLPNLLWQNNTFYHMKCQIKIQYGEKRNMLSKFLNDYYYEKLHNSILLG</sequence>
<proteinExistence type="predicted"/>
<accession>A0AAD9N3K7</accession>
<organism evidence="1 2">
    <name type="scientific">Paralvinella palmiformis</name>
    <dbReference type="NCBI Taxonomy" id="53620"/>
    <lineage>
        <taxon>Eukaryota</taxon>
        <taxon>Metazoa</taxon>
        <taxon>Spiralia</taxon>
        <taxon>Lophotrochozoa</taxon>
        <taxon>Annelida</taxon>
        <taxon>Polychaeta</taxon>
        <taxon>Sedentaria</taxon>
        <taxon>Canalipalpata</taxon>
        <taxon>Terebellida</taxon>
        <taxon>Terebelliformia</taxon>
        <taxon>Alvinellidae</taxon>
        <taxon>Paralvinella</taxon>
    </lineage>
</organism>
<dbReference type="Proteomes" id="UP001208570">
    <property type="component" value="Unassembled WGS sequence"/>
</dbReference>
<comment type="caution">
    <text evidence="1">The sequence shown here is derived from an EMBL/GenBank/DDBJ whole genome shotgun (WGS) entry which is preliminary data.</text>
</comment>
<evidence type="ECO:0000313" key="1">
    <source>
        <dbReference type="EMBL" id="KAK2153746.1"/>
    </source>
</evidence>
<reference evidence="1" key="1">
    <citation type="journal article" date="2023" name="Mol. Biol. Evol.">
        <title>Third-Generation Sequencing Reveals the Adaptive Role of the Epigenome in Three Deep-Sea Polychaetes.</title>
        <authorList>
            <person name="Perez M."/>
            <person name="Aroh O."/>
            <person name="Sun Y."/>
            <person name="Lan Y."/>
            <person name="Juniper S.K."/>
            <person name="Young C.R."/>
            <person name="Angers B."/>
            <person name="Qian P.Y."/>
        </authorList>
    </citation>
    <scope>NUCLEOTIDE SEQUENCE</scope>
    <source>
        <strain evidence="1">P08H-3</strain>
    </source>
</reference>